<dbReference type="GO" id="GO:0034355">
    <property type="term" value="P:NAD+ biosynthetic process via the salvage pathway"/>
    <property type="evidence" value="ECO:0007669"/>
    <property type="project" value="TreeGrafter"/>
</dbReference>
<proteinExistence type="inferred from homology"/>
<protein>
    <recommendedName>
        <fullName evidence="3 9">Nicotinate phosphoribosyltransferase</fullName>
        <ecNumber evidence="3 9">6.3.4.21</ecNumber>
    </recommendedName>
</protein>
<evidence type="ECO:0000259" key="10">
    <source>
        <dbReference type="Pfam" id="PF04095"/>
    </source>
</evidence>
<evidence type="ECO:0000256" key="7">
    <source>
        <dbReference type="ARBA" id="ARBA00022679"/>
    </source>
</evidence>
<dbReference type="InterPro" id="IPR041525">
    <property type="entry name" value="N/Namide_PRibTrfase"/>
</dbReference>
<dbReference type="Pfam" id="PF17767">
    <property type="entry name" value="NAPRTase_N"/>
    <property type="match status" value="1"/>
</dbReference>
<evidence type="ECO:0000259" key="11">
    <source>
        <dbReference type="Pfam" id="PF17767"/>
    </source>
</evidence>
<dbReference type="NCBIfam" id="TIGR01514">
    <property type="entry name" value="NAPRTase"/>
    <property type="match status" value="1"/>
</dbReference>
<dbReference type="GO" id="GO:0031509">
    <property type="term" value="P:subtelomeric heterochromatin formation"/>
    <property type="evidence" value="ECO:0007669"/>
    <property type="project" value="EnsemblFungi"/>
</dbReference>
<dbReference type="Pfam" id="PF04095">
    <property type="entry name" value="NAPRTase"/>
    <property type="match status" value="1"/>
</dbReference>
<dbReference type="GO" id="GO:0019358">
    <property type="term" value="P:nicotinate nucleotide salvage"/>
    <property type="evidence" value="ECO:0007669"/>
    <property type="project" value="EnsemblFungi"/>
</dbReference>
<organism evidence="12 13">
    <name type="scientific">Lipomyces starkeyi NRRL Y-11557</name>
    <dbReference type="NCBI Taxonomy" id="675824"/>
    <lineage>
        <taxon>Eukaryota</taxon>
        <taxon>Fungi</taxon>
        <taxon>Dikarya</taxon>
        <taxon>Ascomycota</taxon>
        <taxon>Saccharomycotina</taxon>
        <taxon>Lipomycetes</taxon>
        <taxon>Lipomycetales</taxon>
        <taxon>Lipomycetaceae</taxon>
        <taxon>Lipomyces</taxon>
    </lineage>
</organism>
<dbReference type="InterPro" id="IPR006406">
    <property type="entry name" value="Nic_PRibTrfase"/>
</dbReference>
<evidence type="ECO:0000256" key="3">
    <source>
        <dbReference type="ARBA" id="ARBA00013236"/>
    </source>
</evidence>
<dbReference type="GO" id="GO:0000183">
    <property type="term" value="P:rDNA heterochromatin formation"/>
    <property type="evidence" value="ECO:0007669"/>
    <property type="project" value="EnsemblFungi"/>
</dbReference>
<dbReference type="EC" id="6.3.4.21" evidence="3 9"/>
<keyword evidence="7" id="KW-0808">Transferase</keyword>
<dbReference type="Proteomes" id="UP000094385">
    <property type="component" value="Unassembled WGS sequence"/>
</dbReference>
<comment type="similarity">
    <text evidence="2 9">Belongs to the NAPRTase family.</text>
</comment>
<comment type="PTM">
    <text evidence="9">Transiently phosphorylated on a His residue during the reaction cycle. Phosphorylation strongly increases the affinity for substrates and increases the rate of nicotinate D-ribonucleotide production. Dephosphorylation regenerates the low-affinity form of the enzyme, leading to product release.</text>
</comment>
<comment type="pathway">
    <text evidence="1 9">Cofactor biosynthesis; NAD(+) biosynthesis; nicotinate D-ribonucleotide from nicotinate: step 1/1.</text>
</comment>
<dbReference type="PANTHER" id="PTHR11098:SF1">
    <property type="entry name" value="NICOTINATE PHOSPHORIBOSYLTRANSFERASE"/>
    <property type="match status" value="1"/>
</dbReference>
<dbReference type="AlphaFoldDB" id="A0A1E3QF61"/>
<accession>A0A1E3QF61</accession>
<evidence type="ECO:0000313" key="13">
    <source>
        <dbReference type="Proteomes" id="UP000094385"/>
    </source>
</evidence>
<evidence type="ECO:0000256" key="8">
    <source>
        <dbReference type="ARBA" id="ARBA00048668"/>
    </source>
</evidence>
<dbReference type="STRING" id="675824.A0A1E3QF61"/>
<dbReference type="GO" id="GO:0005634">
    <property type="term" value="C:nucleus"/>
    <property type="evidence" value="ECO:0007669"/>
    <property type="project" value="EnsemblFungi"/>
</dbReference>
<dbReference type="NCBIfam" id="NF003704">
    <property type="entry name" value="PRK05321.1"/>
    <property type="match status" value="1"/>
</dbReference>
<dbReference type="UniPathway" id="UPA00253">
    <property type="reaction ID" value="UER00457"/>
</dbReference>
<comment type="catalytic activity">
    <reaction evidence="8 9">
        <text>5-phospho-alpha-D-ribose 1-diphosphate + nicotinate + ATP + H2O = nicotinate beta-D-ribonucleotide + ADP + phosphate + diphosphate</text>
        <dbReference type="Rhea" id="RHEA:36163"/>
        <dbReference type="ChEBI" id="CHEBI:15377"/>
        <dbReference type="ChEBI" id="CHEBI:30616"/>
        <dbReference type="ChEBI" id="CHEBI:32544"/>
        <dbReference type="ChEBI" id="CHEBI:33019"/>
        <dbReference type="ChEBI" id="CHEBI:43474"/>
        <dbReference type="ChEBI" id="CHEBI:57502"/>
        <dbReference type="ChEBI" id="CHEBI:58017"/>
        <dbReference type="ChEBI" id="CHEBI:456216"/>
        <dbReference type="EC" id="6.3.4.21"/>
    </reaction>
</comment>
<keyword evidence="5 9" id="KW-0436">Ligase</keyword>
<dbReference type="PIRSF" id="PIRSF000484">
    <property type="entry name" value="NAPRT"/>
    <property type="match status" value="1"/>
</dbReference>
<evidence type="ECO:0000256" key="2">
    <source>
        <dbReference type="ARBA" id="ARBA00010897"/>
    </source>
</evidence>
<reference evidence="12 13" key="1">
    <citation type="journal article" date="2016" name="Proc. Natl. Acad. Sci. U.S.A.">
        <title>Comparative genomics of biotechnologically important yeasts.</title>
        <authorList>
            <person name="Riley R."/>
            <person name="Haridas S."/>
            <person name="Wolfe K.H."/>
            <person name="Lopes M.R."/>
            <person name="Hittinger C.T."/>
            <person name="Goeker M."/>
            <person name="Salamov A.A."/>
            <person name="Wisecaver J.H."/>
            <person name="Long T.M."/>
            <person name="Calvey C.H."/>
            <person name="Aerts A.L."/>
            <person name="Barry K.W."/>
            <person name="Choi C."/>
            <person name="Clum A."/>
            <person name="Coughlan A.Y."/>
            <person name="Deshpande S."/>
            <person name="Douglass A.P."/>
            <person name="Hanson S.J."/>
            <person name="Klenk H.-P."/>
            <person name="LaButti K.M."/>
            <person name="Lapidus A."/>
            <person name="Lindquist E.A."/>
            <person name="Lipzen A.M."/>
            <person name="Meier-Kolthoff J.P."/>
            <person name="Ohm R.A."/>
            <person name="Otillar R.P."/>
            <person name="Pangilinan J.L."/>
            <person name="Peng Y."/>
            <person name="Rokas A."/>
            <person name="Rosa C.A."/>
            <person name="Scheuner C."/>
            <person name="Sibirny A.A."/>
            <person name="Slot J.C."/>
            <person name="Stielow J.B."/>
            <person name="Sun H."/>
            <person name="Kurtzman C.P."/>
            <person name="Blackwell M."/>
            <person name="Grigoriev I.V."/>
            <person name="Jeffries T.W."/>
        </authorList>
    </citation>
    <scope>NUCLEOTIDE SEQUENCE [LARGE SCALE GENOMIC DNA]</scope>
    <source>
        <strain evidence="12 13">NRRL Y-11557</strain>
    </source>
</reference>
<dbReference type="GO" id="GO:0000781">
    <property type="term" value="C:chromosome, telomeric region"/>
    <property type="evidence" value="ECO:0007669"/>
    <property type="project" value="GOC"/>
</dbReference>
<dbReference type="FunFam" id="3.20.140.10:FF:000009">
    <property type="entry name" value="Nicotinate phosphoribosyltransferase"/>
    <property type="match status" value="1"/>
</dbReference>
<dbReference type="SUPFAM" id="SSF51690">
    <property type="entry name" value="Nicotinate/Quinolinate PRTase C-terminal domain-like"/>
    <property type="match status" value="1"/>
</dbReference>
<dbReference type="HAMAP" id="MF_00570">
    <property type="entry name" value="NAPRTase"/>
    <property type="match status" value="1"/>
</dbReference>
<dbReference type="OrthoDB" id="193380at2759"/>
<dbReference type="GO" id="GO:0016740">
    <property type="term" value="F:transferase activity"/>
    <property type="evidence" value="ECO:0007669"/>
    <property type="project" value="UniProtKB-KW"/>
</dbReference>
<feature type="domain" description="Nicotinate phosphoribosyltransferase N-terminal" evidence="11">
    <location>
        <begin position="14"/>
        <end position="137"/>
    </location>
</feature>
<dbReference type="InterPro" id="IPR036068">
    <property type="entry name" value="Nicotinate_pribotase-like_C"/>
</dbReference>
<dbReference type="GO" id="GO:0004516">
    <property type="term" value="F:nicotinate phosphoribosyltransferase activity"/>
    <property type="evidence" value="ECO:0007669"/>
    <property type="project" value="UniProtKB-UniRule"/>
</dbReference>
<keyword evidence="6 9" id="KW-0662">Pyridine nucleotide biosynthesis</keyword>
<evidence type="ECO:0000256" key="5">
    <source>
        <dbReference type="ARBA" id="ARBA00022598"/>
    </source>
</evidence>
<evidence type="ECO:0000313" key="12">
    <source>
        <dbReference type="EMBL" id="ODQ76218.1"/>
    </source>
</evidence>
<evidence type="ECO:0000256" key="9">
    <source>
        <dbReference type="RuleBase" id="RU003838"/>
    </source>
</evidence>
<dbReference type="EMBL" id="KV454289">
    <property type="protein sequence ID" value="ODQ76218.1"/>
    <property type="molecule type" value="Genomic_DNA"/>
</dbReference>
<dbReference type="InterPro" id="IPR040727">
    <property type="entry name" value="NAPRTase_N"/>
</dbReference>
<dbReference type="PANTHER" id="PTHR11098">
    <property type="entry name" value="NICOTINATE PHOSPHORIBOSYLTRANSFERASE"/>
    <property type="match status" value="1"/>
</dbReference>
<feature type="domain" description="Nicotinate/nicotinamide phosphoribosyltransferase" evidence="10">
    <location>
        <begin position="169"/>
        <end position="412"/>
    </location>
</feature>
<dbReference type="SUPFAM" id="SSF54675">
    <property type="entry name" value="Nicotinate/Quinolinate PRTase N-terminal domain-like"/>
    <property type="match status" value="1"/>
</dbReference>
<gene>
    <name evidence="12" type="ORF">LIPSTDRAFT_168</name>
</gene>
<keyword evidence="13" id="KW-1185">Reference proteome</keyword>
<name>A0A1E3QF61_LIPST</name>
<comment type="function">
    <text evidence="9">Catalyzes the synthesis of beta-nicotinate D-ribonucleotide from nicotinate and 5-phospho-D-ribose 1-phosphate at the expense of ATP.</text>
</comment>
<dbReference type="Gene3D" id="3.20.140.10">
    <property type="entry name" value="nicotinate phosphoribosyltransferase"/>
    <property type="match status" value="1"/>
</dbReference>
<evidence type="ECO:0000256" key="1">
    <source>
        <dbReference type="ARBA" id="ARBA00004952"/>
    </source>
</evidence>
<keyword evidence="4" id="KW-0597">Phosphoprotein</keyword>
<dbReference type="InterPro" id="IPR007229">
    <property type="entry name" value="Nic_PRibTrfase-Fam"/>
</dbReference>
<evidence type="ECO:0000256" key="4">
    <source>
        <dbReference type="ARBA" id="ARBA00022553"/>
    </source>
</evidence>
<dbReference type="GO" id="GO:0005829">
    <property type="term" value="C:cytosol"/>
    <property type="evidence" value="ECO:0007669"/>
    <property type="project" value="TreeGrafter"/>
</dbReference>
<sequence length="440" mass="49331">MVQRTREPKIRSLLDTDLYKLTMQAAVLDHYPDTLVSYSFKNRTPQMKLNQAAFDWLKEQINLLGSLSFSPEEINYLRSTVKQLPERYLVFLETFKLSPEDQVQLEYNPATQDVTAKIEGLWVETILYEIPILALVSEAYFKFVETDWDYNGQEERAVAKALELLDFGCAFSEFGTRRRRSFKAQELVMRGLVAGDVKYQSSPAAKVGSGLRGTSNVYFAWKFGIPPIGTVAHEWMMGIAAVSQDYKNANVQAMEKWRATMGDANVGVALTDTFGTDAFLKVFTPKLANIYAGVRQDSGDPLVFLDKIAKFYDEHGIDKSKKVVVFSDSLDVEACKKYKVATEKAGMLCSFGVGTFFTNDFHSLKPPHRKSTPLNIVIKLSSANGKAAIKISDNLGKNTGDKATVEKVKVELGYIERAWVGGDEEKRWNESDETASELSS</sequence>
<evidence type="ECO:0000256" key="6">
    <source>
        <dbReference type="ARBA" id="ARBA00022642"/>
    </source>
</evidence>